<organism evidence="1 2">
    <name type="scientific">Paenibacillus chartarius</name>
    <dbReference type="NCBI Taxonomy" id="747481"/>
    <lineage>
        <taxon>Bacteria</taxon>
        <taxon>Bacillati</taxon>
        <taxon>Bacillota</taxon>
        <taxon>Bacilli</taxon>
        <taxon>Bacillales</taxon>
        <taxon>Paenibacillaceae</taxon>
        <taxon>Paenibacillus</taxon>
    </lineage>
</organism>
<comment type="caution">
    <text evidence="1">The sequence shown here is derived from an EMBL/GenBank/DDBJ whole genome shotgun (WGS) entry which is preliminary data.</text>
</comment>
<name>A0ABV6DEF4_9BACL</name>
<evidence type="ECO:0000313" key="2">
    <source>
        <dbReference type="Proteomes" id="UP001589776"/>
    </source>
</evidence>
<keyword evidence="2" id="KW-1185">Reference proteome</keyword>
<dbReference type="RefSeq" id="WP_377467709.1">
    <property type="nucleotide sequence ID" value="NZ_JBHLWN010000008.1"/>
</dbReference>
<dbReference type="InterPro" id="IPR018540">
    <property type="entry name" value="Spo0E-like"/>
</dbReference>
<accession>A0ABV6DEF4</accession>
<evidence type="ECO:0000313" key="1">
    <source>
        <dbReference type="EMBL" id="MFC0211023.1"/>
    </source>
</evidence>
<dbReference type="InterPro" id="IPR037208">
    <property type="entry name" value="Spo0E-like_sf"/>
</dbReference>
<dbReference type="EMBL" id="JBHLWN010000008">
    <property type="protein sequence ID" value="MFC0211023.1"/>
    <property type="molecule type" value="Genomic_DNA"/>
</dbReference>
<dbReference type="Proteomes" id="UP001589776">
    <property type="component" value="Unassembled WGS sequence"/>
</dbReference>
<sequence length="92" mass="10300">MVLLVEIIIEEIGSLRKNMHDRSDQLNSLCDPAVVKASTKLDEKLNRFQRLVQLSSAKGVDQLYLLAKLSPEGRRAQHGGARRKEEDNDSVG</sequence>
<protein>
    <submittedName>
        <fullName evidence="1">Aspartyl-phosphate phosphatase Spo0E family protein</fullName>
    </submittedName>
</protein>
<gene>
    <name evidence="1" type="ORF">ACFFK0_00945</name>
</gene>
<proteinExistence type="predicted"/>
<dbReference type="InterPro" id="IPR036638">
    <property type="entry name" value="HLH_DNA-bd_sf"/>
</dbReference>
<dbReference type="SUPFAM" id="SSF140500">
    <property type="entry name" value="BAS1536-like"/>
    <property type="match status" value="1"/>
</dbReference>
<dbReference type="Pfam" id="PF09388">
    <property type="entry name" value="SpoOE-like"/>
    <property type="match status" value="1"/>
</dbReference>
<dbReference type="Gene3D" id="4.10.280.10">
    <property type="entry name" value="Helix-loop-helix DNA-binding domain"/>
    <property type="match status" value="1"/>
</dbReference>
<reference evidence="1 2" key="1">
    <citation type="submission" date="2024-09" db="EMBL/GenBank/DDBJ databases">
        <authorList>
            <person name="Sun Q."/>
            <person name="Mori K."/>
        </authorList>
    </citation>
    <scope>NUCLEOTIDE SEQUENCE [LARGE SCALE GENOMIC DNA]</scope>
    <source>
        <strain evidence="1 2">CCM 7759</strain>
    </source>
</reference>